<evidence type="ECO:0000313" key="3">
    <source>
        <dbReference type="Proteomes" id="UP000183461"/>
    </source>
</evidence>
<dbReference type="EMBL" id="FPIP01000011">
    <property type="protein sequence ID" value="SFW51285.1"/>
    <property type="molecule type" value="Genomic_DNA"/>
</dbReference>
<proteinExistence type="predicted"/>
<protein>
    <submittedName>
        <fullName evidence="2">Uncharacterized protein</fullName>
    </submittedName>
</protein>
<gene>
    <name evidence="2" type="ORF">SAMN02910280_0142</name>
</gene>
<evidence type="ECO:0000313" key="2">
    <source>
        <dbReference type="EMBL" id="SFW51285.1"/>
    </source>
</evidence>
<keyword evidence="1" id="KW-0472">Membrane</keyword>
<feature type="transmembrane region" description="Helical" evidence="1">
    <location>
        <begin position="78"/>
        <end position="97"/>
    </location>
</feature>
<name>A0A1K1PUX2_RUMFL</name>
<dbReference type="AlphaFoldDB" id="A0A1K1PUX2"/>
<sequence length="218" mass="25093">MNKKKLYGTDIESLFSGYLMDGEYIIWCQPASEKASLTDRRVIEPPSKNREFKSGLSFVAVGIIFILINLFSHDNHPICYFFMMIFIIVGLYMMTGFSAGNKRGAYAITNIRGISLENEGRPRYVYLKDVLSVQIYMLNEEKNIGLLRLFTQFDIAAHKIELVEFYAIDSPVMADRIARKQISIVKRDNGLEDIVPEDTGKVVHTYGSRRLSRMKRRK</sequence>
<feature type="transmembrane region" description="Helical" evidence="1">
    <location>
        <begin position="55"/>
        <end position="72"/>
    </location>
</feature>
<evidence type="ECO:0000256" key="1">
    <source>
        <dbReference type="SAM" id="Phobius"/>
    </source>
</evidence>
<keyword evidence="1" id="KW-0812">Transmembrane</keyword>
<reference evidence="2 3" key="1">
    <citation type="submission" date="2016-11" db="EMBL/GenBank/DDBJ databases">
        <authorList>
            <person name="Jaros S."/>
            <person name="Januszkiewicz K."/>
            <person name="Wedrychowicz H."/>
        </authorList>
    </citation>
    <scope>NUCLEOTIDE SEQUENCE [LARGE SCALE GENOMIC DNA]</scope>
    <source>
        <strain evidence="2 3">YL228</strain>
    </source>
</reference>
<keyword evidence="1" id="KW-1133">Transmembrane helix</keyword>
<organism evidence="2 3">
    <name type="scientific">Ruminococcus flavefaciens</name>
    <dbReference type="NCBI Taxonomy" id="1265"/>
    <lineage>
        <taxon>Bacteria</taxon>
        <taxon>Bacillati</taxon>
        <taxon>Bacillota</taxon>
        <taxon>Clostridia</taxon>
        <taxon>Eubacteriales</taxon>
        <taxon>Oscillospiraceae</taxon>
        <taxon>Ruminococcus</taxon>
    </lineage>
</organism>
<dbReference type="RefSeq" id="WP_072301204.1">
    <property type="nucleotide sequence ID" value="NZ_FPIP01000011.1"/>
</dbReference>
<dbReference type="Proteomes" id="UP000183461">
    <property type="component" value="Unassembled WGS sequence"/>
</dbReference>
<accession>A0A1K1PUX2</accession>